<dbReference type="InterPro" id="IPR018066">
    <property type="entry name" value="Tubby_C_CS"/>
</dbReference>
<evidence type="ECO:0000256" key="6">
    <source>
        <dbReference type="SAM" id="MobiDB-lite"/>
    </source>
</evidence>
<evidence type="ECO:0000256" key="2">
    <source>
        <dbReference type="ARBA" id="ARBA00004496"/>
    </source>
</evidence>
<dbReference type="PANTHER" id="PTHR16517">
    <property type="entry name" value="TUBBY-RELATED"/>
    <property type="match status" value="1"/>
</dbReference>
<reference evidence="8" key="1">
    <citation type="submission" date="2021-01" db="UniProtKB">
        <authorList>
            <consortium name="EnsemblMetazoa"/>
        </authorList>
    </citation>
    <scope>IDENTIFICATION</scope>
</reference>
<comment type="similarity">
    <text evidence="3 5">Belongs to the TUB family.</text>
</comment>
<dbReference type="InParanoid" id="A0A7M7J5Y1"/>
<protein>
    <recommendedName>
        <fullName evidence="5">Tubby-like protein</fullName>
    </recommendedName>
</protein>
<feature type="compositionally biased region" description="Basic and acidic residues" evidence="6">
    <location>
        <begin position="49"/>
        <end position="61"/>
    </location>
</feature>
<dbReference type="PRINTS" id="PR01573">
    <property type="entry name" value="SUPERTUBBY"/>
</dbReference>
<evidence type="ECO:0000256" key="5">
    <source>
        <dbReference type="RuleBase" id="RU361125"/>
    </source>
</evidence>
<dbReference type="GO" id="GO:0005737">
    <property type="term" value="C:cytoplasm"/>
    <property type="evidence" value="ECO:0007669"/>
    <property type="project" value="UniProtKB-SubCell"/>
</dbReference>
<dbReference type="PROSITE" id="PS01201">
    <property type="entry name" value="TUB_2"/>
    <property type="match status" value="1"/>
</dbReference>
<keyword evidence="9" id="KW-1185">Reference proteome</keyword>
<comment type="subcellular location">
    <subcellularLocation>
        <location evidence="2">Cytoplasm</location>
    </subcellularLocation>
    <subcellularLocation>
        <location evidence="1">Nucleus</location>
    </subcellularLocation>
</comment>
<evidence type="ECO:0000313" key="8">
    <source>
        <dbReference type="EnsemblMetazoa" id="XP_022647309"/>
    </source>
</evidence>
<dbReference type="InterPro" id="IPR025659">
    <property type="entry name" value="Tubby-like_C"/>
</dbReference>
<dbReference type="GO" id="GO:0005929">
    <property type="term" value="C:cilium"/>
    <property type="evidence" value="ECO:0007669"/>
    <property type="project" value="TreeGrafter"/>
</dbReference>
<evidence type="ECO:0000256" key="3">
    <source>
        <dbReference type="ARBA" id="ARBA00007129"/>
    </source>
</evidence>
<dbReference type="PROSITE" id="PS01200">
    <property type="entry name" value="TUB_1"/>
    <property type="match status" value="1"/>
</dbReference>
<dbReference type="FunCoup" id="A0A7M7J5Y1">
    <property type="interactions" value="179"/>
</dbReference>
<dbReference type="CTD" id="37400"/>
<evidence type="ECO:0000259" key="7">
    <source>
        <dbReference type="Pfam" id="PF01167"/>
    </source>
</evidence>
<dbReference type="RefSeq" id="XP_022647309.1">
    <property type="nucleotide sequence ID" value="XM_022791574.1"/>
</dbReference>
<dbReference type="GO" id="GO:0061512">
    <property type="term" value="P:protein localization to cilium"/>
    <property type="evidence" value="ECO:0007669"/>
    <property type="project" value="TreeGrafter"/>
</dbReference>
<evidence type="ECO:0000313" key="9">
    <source>
        <dbReference type="Proteomes" id="UP000594260"/>
    </source>
</evidence>
<sequence length="462" mass="52251">MDLEKPEQPQLPMWSRAFSSTTEWSLHVDKGASQVGQDPGRPKTGSGDKFQRQRELLEQKQKQKRLQSATLIKATDGRRRPMSSMLERHAYDGPLREASGKDVDELDSDGQCKTDVKTPKKQKQPLILASKPKELEVDRNRNSPEEEVLENRPVTHNPWRRSSSVLSLDTPSECRMAQVHDAAGTNMLMPGDSQAFEREDIGTLEEILLKSTFDFVHAPCPKGVTVKCRITRDKKGVDRGLYPTYYLHLERADKKLFLLAGRKRKKSATSNYLISVDPTDLSRNGESFIGKLRSNLFGTSFTVFDGGDNPKRSSHKDHTRSEIAAVVYDTNVLGFKGPRKMTVLIPIVDEATERNSVRPTSDSESLIERFKTGRLENVLRLSNKQPVWNEDTQSYVLNFHGRVTQASVKNFQLVHDKDVETIIMQFGRVTEDHFSMDYSYPLCALQAFAIALSSFDSKLACE</sequence>
<dbReference type="EnsemblMetazoa" id="XM_022791574">
    <property type="protein sequence ID" value="XP_022647309"/>
    <property type="gene ID" value="LOC111244430"/>
</dbReference>
<feature type="domain" description="Tubby C-terminal" evidence="7">
    <location>
        <begin position="218"/>
        <end position="457"/>
    </location>
</feature>
<dbReference type="Gene3D" id="3.20.90.10">
    <property type="entry name" value="Tubby Protein, Chain A"/>
    <property type="match status" value="1"/>
</dbReference>
<dbReference type="PANTHER" id="PTHR16517:SF7">
    <property type="entry name" value="PROTEIN KING TUBBY"/>
    <property type="match status" value="1"/>
</dbReference>
<feature type="compositionally biased region" description="Basic and acidic residues" evidence="6">
    <location>
        <begin position="86"/>
        <end position="103"/>
    </location>
</feature>
<proteinExistence type="inferred from homology"/>
<name>A0A7M7J5Y1_VARDE</name>
<dbReference type="GO" id="GO:0005634">
    <property type="term" value="C:nucleus"/>
    <property type="evidence" value="ECO:0007669"/>
    <property type="project" value="UniProtKB-SubCell"/>
</dbReference>
<dbReference type="FunFam" id="3.20.90.10:FF:000001">
    <property type="entry name" value="Tubby-like protein"/>
    <property type="match status" value="1"/>
</dbReference>
<dbReference type="AlphaFoldDB" id="A0A7M7J5Y1"/>
<dbReference type="Pfam" id="PF01167">
    <property type="entry name" value="Tub"/>
    <property type="match status" value="1"/>
</dbReference>
<keyword evidence="4" id="KW-0963">Cytoplasm</keyword>
<dbReference type="SUPFAM" id="SSF54518">
    <property type="entry name" value="Tubby C-terminal domain-like"/>
    <property type="match status" value="1"/>
</dbReference>
<evidence type="ECO:0000256" key="4">
    <source>
        <dbReference type="ARBA" id="ARBA00022490"/>
    </source>
</evidence>
<dbReference type="OrthoDB" id="8775810at2759"/>
<dbReference type="GeneID" id="111244430"/>
<dbReference type="Proteomes" id="UP000594260">
    <property type="component" value="Unplaced"/>
</dbReference>
<dbReference type="KEGG" id="vde:111244430"/>
<evidence type="ECO:0000256" key="1">
    <source>
        <dbReference type="ARBA" id="ARBA00004123"/>
    </source>
</evidence>
<dbReference type="InterPro" id="IPR000007">
    <property type="entry name" value="Tubby_C"/>
</dbReference>
<feature type="region of interest" description="Disordered" evidence="6">
    <location>
        <begin position="25"/>
        <end position="124"/>
    </location>
</feature>
<organism evidence="8 9">
    <name type="scientific">Varroa destructor</name>
    <name type="common">Honeybee mite</name>
    <dbReference type="NCBI Taxonomy" id="109461"/>
    <lineage>
        <taxon>Eukaryota</taxon>
        <taxon>Metazoa</taxon>
        <taxon>Ecdysozoa</taxon>
        <taxon>Arthropoda</taxon>
        <taxon>Chelicerata</taxon>
        <taxon>Arachnida</taxon>
        <taxon>Acari</taxon>
        <taxon>Parasitiformes</taxon>
        <taxon>Mesostigmata</taxon>
        <taxon>Gamasina</taxon>
        <taxon>Dermanyssoidea</taxon>
        <taxon>Varroidae</taxon>
        <taxon>Varroa</taxon>
    </lineage>
</organism>
<accession>A0A7M7J5Y1</accession>